<comment type="similarity">
    <text evidence="1">Belongs to the carbohydrate kinase PfkB family.</text>
</comment>
<dbReference type="PANTHER" id="PTHR43320:SF3">
    <property type="entry name" value="CARBOHYDRATE KINASE PFKB DOMAIN-CONTAINING PROTEIN"/>
    <property type="match status" value="1"/>
</dbReference>
<dbReference type="InterPro" id="IPR011611">
    <property type="entry name" value="PfkB_dom"/>
</dbReference>
<dbReference type="PANTHER" id="PTHR43320">
    <property type="entry name" value="SUGAR KINASE"/>
    <property type="match status" value="1"/>
</dbReference>
<evidence type="ECO:0000256" key="3">
    <source>
        <dbReference type="ARBA" id="ARBA00022777"/>
    </source>
</evidence>
<dbReference type="AlphaFoldDB" id="A0A6J6J2T6"/>
<dbReference type="InterPro" id="IPR052700">
    <property type="entry name" value="Carb_kinase_PfkB-like"/>
</dbReference>
<proteinExistence type="inferred from homology"/>
<feature type="domain" description="Carbohydrate kinase PfkB" evidence="4">
    <location>
        <begin position="26"/>
        <end position="287"/>
    </location>
</feature>
<protein>
    <submittedName>
        <fullName evidence="5">Unannotated protein</fullName>
    </submittedName>
</protein>
<dbReference type="InterPro" id="IPR029056">
    <property type="entry name" value="Ribokinase-like"/>
</dbReference>
<reference evidence="5" key="1">
    <citation type="submission" date="2020-05" db="EMBL/GenBank/DDBJ databases">
        <authorList>
            <person name="Chiriac C."/>
            <person name="Salcher M."/>
            <person name="Ghai R."/>
            <person name="Kavagutti S V."/>
        </authorList>
    </citation>
    <scope>NUCLEOTIDE SEQUENCE</scope>
</reference>
<accession>A0A6J6J2T6</accession>
<evidence type="ECO:0000313" key="5">
    <source>
        <dbReference type="EMBL" id="CAB4630823.1"/>
    </source>
</evidence>
<gene>
    <name evidence="5" type="ORF">UFOPK2086_00309</name>
</gene>
<evidence type="ECO:0000256" key="2">
    <source>
        <dbReference type="ARBA" id="ARBA00022679"/>
    </source>
</evidence>
<keyword evidence="3" id="KW-0418">Kinase</keyword>
<name>A0A6J6J2T6_9ZZZZ</name>
<sequence>MKTYEAVVWGEPSLDTVVALVGDEKHGSRNQAMINDDVGGSGANTASSLSLLGVNTALIGFLGSDQTGQNIEAELRSRRISLIMGRTPTNRRTVSLARSDGTRTMYGTEGDQYSSSEDLTEQVRLLRCNCFHVSLTSLLRSRHSLIYRTIEHLRACGAVISMDAGNDVEIRSSSSEIPKIFNQIQPDIVFANEEEVDALSSTSLDLRSLRMLVIKKGSSPCEIQQKDGESLTVPIPRKTVAVDTTGAGDAFAAGMLGGLIRGLSPTMSSTLGHLLASACIREIGATIRDKSAIDAARQFLDKNSRTK</sequence>
<dbReference type="PROSITE" id="PS00583">
    <property type="entry name" value="PFKB_KINASES_1"/>
    <property type="match status" value="1"/>
</dbReference>
<dbReference type="Pfam" id="PF00294">
    <property type="entry name" value="PfkB"/>
    <property type="match status" value="1"/>
</dbReference>
<dbReference type="EMBL" id="CAEZVQ010000022">
    <property type="protein sequence ID" value="CAB4630823.1"/>
    <property type="molecule type" value="Genomic_DNA"/>
</dbReference>
<evidence type="ECO:0000256" key="1">
    <source>
        <dbReference type="ARBA" id="ARBA00010688"/>
    </source>
</evidence>
<dbReference type="PROSITE" id="PS00584">
    <property type="entry name" value="PFKB_KINASES_2"/>
    <property type="match status" value="1"/>
</dbReference>
<dbReference type="InterPro" id="IPR002173">
    <property type="entry name" value="Carboh/pur_kinase_PfkB_CS"/>
</dbReference>
<keyword evidence="2" id="KW-0808">Transferase</keyword>
<evidence type="ECO:0000259" key="4">
    <source>
        <dbReference type="Pfam" id="PF00294"/>
    </source>
</evidence>
<dbReference type="SUPFAM" id="SSF53613">
    <property type="entry name" value="Ribokinase-like"/>
    <property type="match status" value="1"/>
</dbReference>
<organism evidence="5">
    <name type="scientific">freshwater metagenome</name>
    <dbReference type="NCBI Taxonomy" id="449393"/>
    <lineage>
        <taxon>unclassified sequences</taxon>
        <taxon>metagenomes</taxon>
        <taxon>ecological metagenomes</taxon>
    </lineage>
</organism>
<dbReference type="Gene3D" id="3.40.1190.20">
    <property type="match status" value="1"/>
</dbReference>
<dbReference type="GO" id="GO:0016301">
    <property type="term" value="F:kinase activity"/>
    <property type="evidence" value="ECO:0007669"/>
    <property type="project" value="UniProtKB-KW"/>
</dbReference>